<comment type="caution">
    <text evidence="2">The sequence shown here is derived from an EMBL/GenBank/DDBJ whole genome shotgun (WGS) entry which is preliminary data.</text>
</comment>
<dbReference type="AlphaFoldDB" id="R3TLR3"/>
<organism evidence="2 3">
    <name type="scientific">Enterococcus phoeniculicola ATCC BAA-412</name>
    <dbReference type="NCBI Taxonomy" id="1158610"/>
    <lineage>
        <taxon>Bacteria</taxon>
        <taxon>Bacillati</taxon>
        <taxon>Bacillota</taxon>
        <taxon>Bacilli</taxon>
        <taxon>Lactobacillales</taxon>
        <taxon>Enterococcaceae</taxon>
        <taxon>Enterococcus</taxon>
    </lineage>
</organism>
<gene>
    <name evidence="2" type="ORF">UC3_02296</name>
</gene>
<evidence type="ECO:0000259" key="1">
    <source>
        <dbReference type="PROSITE" id="PS50206"/>
    </source>
</evidence>
<dbReference type="CDD" id="cd00158">
    <property type="entry name" value="RHOD"/>
    <property type="match status" value="1"/>
</dbReference>
<dbReference type="Gene3D" id="3.40.250.10">
    <property type="entry name" value="Rhodanese-like domain"/>
    <property type="match status" value="1"/>
</dbReference>
<dbReference type="PANTHER" id="PTHR43031:SF17">
    <property type="entry name" value="SULFURTRANSFERASE YTWF-RELATED"/>
    <property type="match status" value="1"/>
</dbReference>
<dbReference type="PATRIC" id="fig|1158610.3.peg.2272"/>
<protein>
    <recommendedName>
        <fullName evidence="1">Rhodanese domain-containing protein</fullName>
    </recommendedName>
</protein>
<reference evidence="2 3" key="1">
    <citation type="submission" date="2013-02" db="EMBL/GenBank/DDBJ databases">
        <title>The Genome Sequence of Enterococcus phoeniculicola BAA-412.</title>
        <authorList>
            <consortium name="The Broad Institute Genome Sequencing Platform"/>
            <consortium name="The Broad Institute Genome Sequencing Center for Infectious Disease"/>
            <person name="Earl A.M."/>
            <person name="Gilmore M.S."/>
            <person name="Lebreton F."/>
            <person name="Walker B."/>
            <person name="Young S.K."/>
            <person name="Zeng Q."/>
            <person name="Gargeya S."/>
            <person name="Fitzgerald M."/>
            <person name="Haas B."/>
            <person name="Abouelleil A."/>
            <person name="Alvarado L."/>
            <person name="Arachchi H.M."/>
            <person name="Berlin A.M."/>
            <person name="Chapman S.B."/>
            <person name="Dewar J."/>
            <person name="Goldberg J."/>
            <person name="Griggs A."/>
            <person name="Gujja S."/>
            <person name="Hansen M."/>
            <person name="Howarth C."/>
            <person name="Imamovic A."/>
            <person name="Larimer J."/>
            <person name="McCowan C."/>
            <person name="Murphy C."/>
            <person name="Neiman D."/>
            <person name="Pearson M."/>
            <person name="Priest M."/>
            <person name="Roberts A."/>
            <person name="Saif S."/>
            <person name="Shea T."/>
            <person name="Sisk P."/>
            <person name="Sykes S."/>
            <person name="Wortman J."/>
            <person name="Nusbaum C."/>
            <person name="Birren B."/>
        </authorList>
    </citation>
    <scope>NUCLEOTIDE SEQUENCE [LARGE SCALE GENOMIC DNA]</scope>
    <source>
        <strain evidence="2 3">ATCC BAA-412</strain>
    </source>
</reference>
<dbReference type="OrthoDB" id="9800872at2"/>
<dbReference type="InterPro" id="IPR001763">
    <property type="entry name" value="Rhodanese-like_dom"/>
</dbReference>
<feature type="domain" description="Rhodanese" evidence="1">
    <location>
        <begin position="15"/>
        <end position="98"/>
    </location>
</feature>
<dbReference type="eggNOG" id="COG0607">
    <property type="taxonomic scope" value="Bacteria"/>
</dbReference>
<dbReference type="PROSITE" id="PS50206">
    <property type="entry name" value="RHODANESE_3"/>
    <property type="match status" value="1"/>
</dbReference>
<dbReference type="Pfam" id="PF00581">
    <property type="entry name" value="Rhodanese"/>
    <property type="match status" value="1"/>
</dbReference>
<dbReference type="Proteomes" id="UP000013785">
    <property type="component" value="Unassembled WGS sequence"/>
</dbReference>
<name>R3TLR3_9ENTE</name>
<evidence type="ECO:0000313" key="2">
    <source>
        <dbReference type="EMBL" id="EOL41948.1"/>
    </source>
</evidence>
<dbReference type="RefSeq" id="WP_010768940.1">
    <property type="nucleotide sequence ID" value="NZ_ASWE01000001.1"/>
</dbReference>
<dbReference type="EMBL" id="AJAT01000017">
    <property type="protein sequence ID" value="EOL41948.1"/>
    <property type="molecule type" value="Genomic_DNA"/>
</dbReference>
<proteinExistence type="predicted"/>
<dbReference type="SMART" id="SM00450">
    <property type="entry name" value="RHOD"/>
    <property type="match status" value="1"/>
</dbReference>
<accession>R3TLR3</accession>
<dbReference type="InterPro" id="IPR050229">
    <property type="entry name" value="GlpE_sulfurtransferase"/>
</dbReference>
<keyword evidence="3" id="KW-1185">Reference proteome</keyword>
<dbReference type="InterPro" id="IPR036873">
    <property type="entry name" value="Rhodanese-like_dom_sf"/>
</dbReference>
<evidence type="ECO:0000313" key="3">
    <source>
        <dbReference type="Proteomes" id="UP000013785"/>
    </source>
</evidence>
<sequence>MYSSILMPEFYQLTKQTELNILDVREVDEYENGHVPDSKNYPLSQLNQQFIELDSSQSYHVICQSGGRSAMACEFLAEQGFNVTNVMGGTAAWMGELV</sequence>
<dbReference type="SUPFAM" id="SSF52821">
    <property type="entry name" value="Rhodanese/Cell cycle control phosphatase"/>
    <property type="match status" value="1"/>
</dbReference>
<dbReference type="HOGENOM" id="CLU_089574_13_3_9"/>
<dbReference type="PANTHER" id="PTHR43031">
    <property type="entry name" value="FAD-DEPENDENT OXIDOREDUCTASE"/>
    <property type="match status" value="1"/>
</dbReference>
<dbReference type="STRING" id="154621.RV11_GL001716"/>